<dbReference type="EMBL" id="WLYX01000001">
    <property type="protein sequence ID" value="MTD33604.1"/>
    <property type="molecule type" value="Genomic_DNA"/>
</dbReference>
<comment type="caution">
    <text evidence="1">The sequence shown here is derived from an EMBL/GenBank/DDBJ whole genome shotgun (WGS) entry which is preliminary data.</text>
</comment>
<sequence length="81" mass="9321">MSRKIKTRRVVLDPQVKEVEYEATVEENQFIYQGSPISPASLANSITGTRRNAWRDLWIKRPNVTEWRLADDCRSDGRAGS</sequence>
<protein>
    <submittedName>
        <fullName evidence="1">Uncharacterized protein</fullName>
    </submittedName>
</protein>
<dbReference type="RefSeq" id="WP_230370653.1">
    <property type="nucleotide sequence ID" value="NZ_WLYX01000001.1"/>
</dbReference>
<proteinExistence type="predicted"/>
<gene>
    <name evidence="1" type="ORF">GKE73_12830</name>
</gene>
<reference evidence="1 2" key="1">
    <citation type="submission" date="2019-11" db="EMBL/GenBank/DDBJ databases">
        <title>Draft genome sequence of Paludibacterium sp. dN18-1.</title>
        <authorList>
            <person name="Im W.-T."/>
        </authorList>
    </citation>
    <scope>NUCLEOTIDE SEQUENCE [LARGE SCALE GENOMIC DNA]</scope>
    <source>
        <strain evidence="2">dN 18-1</strain>
    </source>
</reference>
<organism evidence="1 2">
    <name type="scientific">Paludibacterium denitrificans</name>
    <dbReference type="NCBI Taxonomy" id="2675226"/>
    <lineage>
        <taxon>Bacteria</taxon>
        <taxon>Pseudomonadati</taxon>
        <taxon>Pseudomonadota</taxon>
        <taxon>Betaproteobacteria</taxon>
        <taxon>Neisseriales</taxon>
        <taxon>Chromobacteriaceae</taxon>
        <taxon>Paludibacterium</taxon>
    </lineage>
</organism>
<accession>A0A844GFZ1</accession>
<dbReference type="AlphaFoldDB" id="A0A844GFZ1"/>
<evidence type="ECO:0000313" key="2">
    <source>
        <dbReference type="Proteomes" id="UP000446658"/>
    </source>
</evidence>
<dbReference type="Proteomes" id="UP000446658">
    <property type="component" value="Unassembled WGS sequence"/>
</dbReference>
<name>A0A844GFZ1_9NEIS</name>
<keyword evidence="2" id="KW-1185">Reference proteome</keyword>
<evidence type="ECO:0000313" key="1">
    <source>
        <dbReference type="EMBL" id="MTD33604.1"/>
    </source>
</evidence>